<name>A0A9P7DPS5_9AGAM</name>
<feature type="region of interest" description="Disordered" evidence="1">
    <location>
        <begin position="34"/>
        <end position="57"/>
    </location>
</feature>
<gene>
    <name evidence="2" type="ORF">BJ212DRAFT_1488077</name>
</gene>
<dbReference type="GeneID" id="64635359"/>
<accession>A0A9P7DPS5</accession>
<dbReference type="OrthoDB" id="3058553at2759"/>
<proteinExistence type="predicted"/>
<dbReference type="EMBL" id="JABBWG010000122">
    <property type="protein sequence ID" value="KAG1800074.1"/>
    <property type="molecule type" value="Genomic_DNA"/>
</dbReference>
<evidence type="ECO:0000256" key="1">
    <source>
        <dbReference type="SAM" id="MobiDB-lite"/>
    </source>
</evidence>
<keyword evidence="3" id="KW-1185">Reference proteome</keyword>
<comment type="caution">
    <text evidence="2">The sequence shown here is derived from an EMBL/GenBank/DDBJ whole genome shotgun (WGS) entry which is preliminary data.</text>
</comment>
<sequence>MECGSGLWDMTDTQDVAAGKACLEAVFNVYYKPSSQTPASAKEPSPLPTRPSHKNQYGDDWMHKAIKTCQEMDYLTHNPQQELNMYLSLPLEETDDIVAWWGVGREGYYF</sequence>
<reference evidence="2" key="1">
    <citation type="journal article" date="2020" name="New Phytol.">
        <title>Comparative genomics reveals dynamic genome evolution in host specialist ectomycorrhizal fungi.</title>
        <authorList>
            <person name="Lofgren L.A."/>
            <person name="Nguyen N.H."/>
            <person name="Vilgalys R."/>
            <person name="Ruytinx J."/>
            <person name="Liao H.L."/>
            <person name="Branco S."/>
            <person name="Kuo A."/>
            <person name="LaButti K."/>
            <person name="Lipzen A."/>
            <person name="Andreopoulos W."/>
            <person name="Pangilinan J."/>
            <person name="Riley R."/>
            <person name="Hundley H."/>
            <person name="Na H."/>
            <person name="Barry K."/>
            <person name="Grigoriev I.V."/>
            <person name="Stajich J.E."/>
            <person name="Kennedy P.G."/>
        </authorList>
    </citation>
    <scope>NUCLEOTIDE SEQUENCE</scope>
    <source>
        <strain evidence="2">MN1</strain>
    </source>
</reference>
<protein>
    <submittedName>
        <fullName evidence="2">Uncharacterized protein</fullName>
    </submittedName>
</protein>
<dbReference type="Proteomes" id="UP000807769">
    <property type="component" value="Unassembled WGS sequence"/>
</dbReference>
<organism evidence="2 3">
    <name type="scientific">Suillus subaureus</name>
    <dbReference type="NCBI Taxonomy" id="48587"/>
    <lineage>
        <taxon>Eukaryota</taxon>
        <taxon>Fungi</taxon>
        <taxon>Dikarya</taxon>
        <taxon>Basidiomycota</taxon>
        <taxon>Agaricomycotina</taxon>
        <taxon>Agaricomycetes</taxon>
        <taxon>Agaricomycetidae</taxon>
        <taxon>Boletales</taxon>
        <taxon>Suillineae</taxon>
        <taxon>Suillaceae</taxon>
        <taxon>Suillus</taxon>
    </lineage>
</organism>
<evidence type="ECO:0000313" key="3">
    <source>
        <dbReference type="Proteomes" id="UP000807769"/>
    </source>
</evidence>
<dbReference type="RefSeq" id="XP_041185832.1">
    <property type="nucleotide sequence ID" value="XM_041341343.1"/>
</dbReference>
<dbReference type="AlphaFoldDB" id="A0A9P7DPS5"/>
<evidence type="ECO:0000313" key="2">
    <source>
        <dbReference type="EMBL" id="KAG1800074.1"/>
    </source>
</evidence>